<evidence type="ECO:0000256" key="4">
    <source>
        <dbReference type="PROSITE-ProRule" id="PRU00134"/>
    </source>
</evidence>
<dbReference type="PROSITE" id="PS50865">
    <property type="entry name" value="ZF_MYND_2"/>
    <property type="match status" value="1"/>
</dbReference>
<dbReference type="AlphaFoldDB" id="S8E0P6"/>
<dbReference type="InterPro" id="IPR024119">
    <property type="entry name" value="TF_DEAF-1"/>
</dbReference>
<evidence type="ECO:0000313" key="8">
    <source>
        <dbReference type="Proteomes" id="UP000015241"/>
    </source>
</evidence>
<evidence type="ECO:0000256" key="3">
    <source>
        <dbReference type="ARBA" id="ARBA00022833"/>
    </source>
</evidence>
<evidence type="ECO:0000259" key="6">
    <source>
        <dbReference type="PROSITE" id="PS50865"/>
    </source>
</evidence>
<evidence type="ECO:0000256" key="2">
    <source>
        <dbReference type="ARBA" id="ARBA00022771"/>
    </source>
</evidence>
<dbReference type="PANTHER" id="PTHR10237:SF14">
    <property type="entry name" value="MYND-TYPE DOMAIN-CONTAINING PROTEIN"/>
    <property type="match status" value="1"/>
</dbReference>
<keyword evidence="2 4" id="KW-0863">Zinc-finger</keyword>
<dbReference type="SUPFAM" id="SSF144232">
    <property type="entry name" value="HIT/MYND zinc finger-like"/>
    <property type="match status" value="1"/>
</dbReference>
<dbReference type="Proteomes" id="UP000015241">
    <property type="component" value="Unassembled WGS sequence"/>
</dbReference>
<feature type="region of interest" description="Disordered" evidence="5">
    <location>
        <begin position="397"/>
        <end position="420"/>
    </location>
</feature>
<dbReference type="PANTHER" id="PTHR10237">
    <property type="entry name" value="DEFORMED EPIDERMAL AUTOREGULATORY FACTOR 1 HOMOLOG SUPPRESSIN"/>
    <property type="match status" value="1"/>
</dbReference>
<gene>
    <name evidence="7" type="ORF">FOMPIDRAFT_145781</name>
</gene>
<evidence type="ECO:0000256" key="1">
    <source>
        <dbReference type="ARBA" id="ARBA00022723"/>
    </source>
</evidence>
<keyword evidence="1" id="KW-0479">Metal-binding</keyword>
<evidence type="ECO:0000313" key="7">
    <source>
        <dbReference type="EMBL" id="EPS96983.1"/>
    </source>
</evidence>
<dbReference type="GO" id="GO:0005634">
    <property type="term" value="C:nucleus"/>
    <property type="evidence" value="ECO:0007669"/>
    <property type="project" value="TreeGrafter"/>
</dbReference>
<dbReference type="STRING" id="743788.S8E0P6"/>
<keyword evidence="3" id="KW-0862">Zinc</keyword>
<accession>S8E0P6</accession>
<proteinExistence type="predicted"/>
<feature type="domain" description="MYND-type" evidence="6">
    <location>
        <begin position="199"/>
        <end position="239"/>
    </location>
</feature>
<dbReference type="InParanoid" id="S8E0P6"/>
<protein>
    <recommendedName>
        <fullName evidence="6">MYND-type domain-containing protein</fullName>
    </recommendedName>
</protein>
<dbReference type="GO" id="GO:0008270">
    <property type="term" value="F:zinc ion binding"/>
    <property type="evidence" value="ECO:0007669"/>
    <property type="project" value="UniProtKB-KW"/>
</dbReference>
<dbReference type="GO" id="GO:0000981">
    <property type="term" value="F:DNA-binding transcription factor activity, RNA polymerase II-specific"/>
    <property type="evidence" value="ECO:0007669"/>
    <property type="project" value="TreeGrafter"/>
</dbReference>
<reference evidence="7 8" key="1">
    <citation type="journal article" date="2012" name="Science">
        <title>The Paleozoic origin of enzymatic lignin decomposition reconstructed from 31 fungal genomes.</title>
        <authorList>
            <person name="Floudas D."/>
            <person name="Binder M."/>
            <person name="Riley R."/>
            <person name="Barry K."/>
            <person name="Blanchette R.A."/>
            <person name="Henrissat B."/>
            <person name="Martinez A.T."/>
            <person name="Otillar R."/>
            <person name="Spatafora J.W."/>
            <person name="Yadav J.S."/>
            <person name="Aerts A."/>
            <person name="Benoit I."/>
            <person name="Boyd A."/>
            <person name="Carlson A."/>
            <person name="Copeland A."/>
            <person name="Coutinho P.M."/>
            <person name="de Vries R.P."/>
            <person name="Ferreira P."/>
            <person name="Findley K."/>
            <person name="Foster B."/>
            <person name="Gaskell J."/>
            <person name="Glotzer D."/>
            <person name="Gorecki P."/>
            <person name="Heitman J."/>
            <person name="Hesse C."/>
            <person name="Hori C."/>
            <person name="Igarashi K."/>
            <person name="Jurgens J.A."/>
            <person name="Kallen N."/>
            <person name="Kersten P."/>
            <person name="Kohler A."/>
            <person name="Kuees U."/>
            <person name="Kumar T.K.A."/>
            <person name="Kuo A."/>
            <person name="LaButti K."/>
            <person name="Larrondo L.F."/>
            <person name="Lindquist E."/>
            <person name="Ling A."/>
            <person name="Lombard V."/>
            <person name="Lucas S."/>
            <person name="Lundell T."/>
            <person name="Martin R."/>
            <person name="McLaughlin D.J."/>
            <person name="Morgenstern I."/>
            <person name="Morin E."/>
            <person name="Murat C."/>
            <person name="Nagy L.G."/>
            <person name="Nolan M."/>
            <person name="Ohm R.A."/>
            <person name="Patyshakuliyeva A."/>
            <person name="Rokas A."/>
            <person name="Ruiz-Duenas F.J."/>
            <person name="Sabat G."/>
            <person name="Salamov A."/>
            <person name="Samejima M."/>
            <person name="Schmutz J."/>
            <person name="Slot J.C."/>
            <person name="St John F."/>
            <person name="Stenlid J."/>
            <person name="Sun H."/>
            <person name="Sun S."/>
            <person name="Syed K."/>
            <person name="Tsang A."/>
            <person name="Wiebenga A."/>
            <person name="Young D."/>
            <person name="Pisabarro A."/>
            <person name="Eastwood D.C."/>
            <person name="Martin F."/>
            <person name="Cullen D."/>
            <person name="Grigoriev I.V."/>
            <person name="Hibbett D.S."/>
        </authorList>
    </citation>
    <scope>NUCLEOTIDE SEQUENCE</scope>
    <source>
        <strain evidence="8">FP-58527</strain>
    </source>
</reference>
<sequence>MTRAQNGRHVAQTTLTSNGRLFMRLQAKAKLVLLLLKPELNRPGEAAKYQQEVIEYACSGTASSGQLFRTQRDLLIIFAEALARSGEDDQTAETLLERLADSPATTGDTDAILGHIKSKVLLARVQRRRGKPGAAKKQEKFLVKWFKKNPHLLPDPILRDLLMPAGEAPSPVLEGLGGPSWLEGREHTDKTDHRLVMQCRSCMKREPMVKLSVCSKCKKIYYCSRECQRKDWSLHKDSCKDIADLNRKIEKLALTDASAAQREKDWNAWRDAVDQWPYVSALRLHEDPGRARTHMVLEHSVYTPDAGTMAKDKFRIVGCSVCRMVDVYSQIEAVLGLDSGEGKEYCEGLLKDQSHMGIPVVTFLILRFAEGVTTWLDCDTIMMNRFEKTPYSKNWRKDINKDSPPQPLMLRGGIKDAEFD</sequence>
<dbReference type="eggNOG" id="ENOG502SD67">
    <property type="taxonomic scope" value="Eukaryota"/>
</dbReference>
<dbReference type="Pfam" id="PF01753">
    <property type="entry name" value="zf-MYND"/>
    <property type="match status" value="1"/>
</dbReference>
<dbReference type="EMBL" id="KE504181">
    <property type="protein sequence ID" value="EPS96983.1"/>
    <property type="molecule type" value="Genomic_DNA"/>
</dbReference>
<organism evidence="7 8">
    <name type="scientific">Fomitopsis schrenkii</name>
    <name type="common">Brown rot fungus</name>
    <dbReference type="NCBI Taxonomy" id="2126942"/>
    <lineage>
        <taxon>Eukaryota</taxon>
        <taxon>Fungi</taxon>
        <taxon>Dikarya</taxon>
        <taxon>Basidiomycota</taxon>
        <taxon>Agaricomycotina</taxon>
        <taxon>Agaricomycetes</taxon>
        <taxon>Polyporales</taxon>
        <taxon>Fomitopsis</taxon>
    </lineage>
</organism>
<dbReference type="InterPro" id="IPR002893">
    <property type="entry name" value="Znf_MYND"/>
</dbReference>
<name>S8E0P6_FOMSC</name>
<keyword evidence="8" id="KW-1185">Reference proteome</keyword>
<dbReference type="Gene3D" id="6.10.140.2220">
    <property type="match status" value="1"/>
</dbReference>
<dbReference type="OrthoDB" id="2931494at2759"/>
<evidence type="ECO:0000256" key="5">
    <source>
        <dbReference type="SAM" id="MobiDB-lite"/>
    </source>
</evidence>
<dbReference type="PROSITE" id="PS01360">
    <property type="entry name" value="ZF_MYND_1"/>
    <property type="match status" value="1"/>
</dbReference>
<dbReference type="HOGENOM" id="CLU_039337_0_0_1"/>